<dbReference type="EMBL" id="JADSJP010000007">
    <property type="protein sequence ID" value="MBG2878780.1"/>
    <property type="molecule type" value="Genomic_DNA"/>
</dbReference>
<keyword evidence="5" id="KW-0472">Membrane</keyword>
<proteinExistence type="predicted"/>
<evidence type="ECO:0000256" key="1">
    <source>
        <dbReference type="ARBA" id="ARBA00004141"/>
    </source>
</evidence>
<dbReference type="Proteomes" id="UP000614721">
    <property type="component" value="Unassembled WGS sequence"/>
</dbReference>
<evidence type="ECO:0000256" key="5">
    <source>
        <dbReference type="ARBA" id="ARBA00023136"/>
    </source>
</evidence>
<evidence type="ECO:0000256" key="6">
    <source>
        <dbReference type="SAM" id="SignalP"/>
    </source>
</evidence>
<dbReference type="PRINTS" id="PR00316">
    <property type="entry name" value="ENTEROVIROMP"/>
</dbReference>
<name>A0ABS0IT86_9GAMM</name>
<comment type="subcellular location">
    <subcellularLocation>
        <location evidence="1">Membrane</location>
        <topology evidence="1">Multi-pass membrane protein</topology>
    </subcellularLocation>
</comment>
<keyword evidence="8" id="KW-1185">Reference proteome</keyword>
<accession>A0ABS0IT86</accession>
<gene>
    <name evidence="7" type="ORF">I4902_05810</name>
</gene>
<dbReference type="InterPro" id="IPR011250">
    <property type="entry name" value="OMP/PagP_B-barrel"/>
</dbReference>
<dbReference type="Gene3D" id="2.40.160.20">
    <property type="match status" value="1"/>
</dbReference>
<keyword evidence="2" id="KW-1134">Transmembrane beta strand</keyword>
<evidence type="ECO:0000313" key="8">
    <source>
        <dbReference type="Proteomes" id="UP000614721"/>
    </source>
</evidence>
<organism evidence="7 8">
    <name type="scientific">Proteus alimentorum</name>
    <dbReference type="NCBI Taxonomy" id="1973495"/>
    <lineage>
        <taxon>Bacteria</taxon>
        <taxon>Pseudomonadati</taxon>
        <taxon>Pseudomonadota</taxon>
        <taxon>Gammaproteobacteria</taxon>
        <taxon>Enterobacterales</taxon>
        <taxon>Morganellaceae</taxon>
        <taxon>Proteus</taxon>
    </lineage>
</organism>
<dbReference type="InterPro" id="IPR000758">
    <property type="entry name" value="Enterovir_OMP"/>
</dbReference>
<keyword evidence="4 6" id="KW-0732">Signal</keyword>
<keyword evidence="3" id="KW-0812">Transmembrane</keyword>
<evidence type="ECO:0000256" key="2">
    <source>
        <dbReference type="ARBA" id="ARBA00022452"/>
    </source>
</evidence>
<dbReference type="SUPFAM" id="SSF56925">
    <property type="entry name" value="OMPA-like"/>
    <property type="match status" value="1"/>
</dbReference>
<dbReference type="Pfam" id="PF06316">
    <property type="entry name" value="Ail_Lom"/>
    <property type="match status" value="1"/>
</dbReference>
<dbReference type="RefSeq" id="WP_196566187.1">
    <property type="nucleotide sequence ID" value="NZ_JADRYY010000003.1"/>
</dbReference>
<dbReference type="InterPro" id="IPR051723">
    <property type="entry name" value="Bact_OM_Invasion-Related"/>
</dbReference>
<feature type="chain" id="PRO_5047171066" evidence="6">
    <location>
        <begin position="23"/>
        <end position="187"/>
    </location>
</feature>
<evidence type="ECO:0000256" key="3">
    <source>
        <dbReference type="ARBA" id="ARBA00022692"/>
    </source>
</evidence>
<feature type="signal peptide" evidence="6">
    <location>
        <begin position="1"/>
        <end position="22"/>
    </location>
</feature>
<dbReference type="PANTHER" id="PTHR35892">
    <property type="entry name" value="OUTER MEMBRANE PROTEIN PAGN-RELATED"/>
    <property type="match status" value="1"/>
</dbReference>
<evidence type="ECO:0000313" key="7">
    <source>
        <dbReference type="EMBL" id="MBG2878780.1"/>
    </source>
</evidence>
<reference evidence="7 8" key="1">
    <citation type="submission" date="2020-11" db="EMBL/GenBank/DDBJ databases">
        <title>Enhanced detection system for hospital associated transmission using whole genome sequencing surveillance.</title>
        <authorList>
            <person name="Harrison L.H."/>
            <person name="Van Tyne D."/>
            <person name="Marsh J.W."/>
            <person name="Griffith M.P."/>
            <person name="Snyder D.J."/>
            <person name="Cooper V.S."/>
            <person name="Mustapha M."/>
        </authorList>
    </citation>
    <scope>NUCLEOTIDE SEQUENCE [LARGE SCALE GENOMIC DNA]</scope>
    <source>
        <strain evidence="7 8">PR00075</strain>
    </source>
</reference>
<dbReference type="PANTHER" id="PTHR35892:SF2">
    <property type="entry name" value="OUTER MEMBRANE PROTEIN PAGN"/>
    <property type="match status" value="1"/>
</dbReference>
<sequence>MKTKLLSILFITGLLATTSTQAQEDLNFGKTTLSAGYAQLKMEGQDPMHGGSVSLRQELNQQFGILATATYAQNEYDLDKPVKQVLRDVNARYYSVMAGPTLRLNDFFSVYGVAGISQIQFKNITDVNIGKNKIKKNTFSWGAGMIINPTEMLSMSVGYENSRYKMSELSENRLVMDGFIANIGYRF</sequence>
<protein>
    <submittedName>
        <fullName evidence="7">Ail/Lom family outer membrane beta-barrel protein</fullName>
    </submittedName>
</protein>
<comment type="caution">
    <text evidence="7">The sequence shown here is derived from an EMBL/GenBank/DDBJ whole genome shotgun (WGS) entry which is preliminary data.</text>
</comment>
<evidence type="ECO:0000256" key="4">
    <source>
        <dbReference type="ARBA" id="ARBA00022729"/>
    </source>
</evidence>